<organism evidence="3 4">
    <name type="scientific">Jeotgalicoccus aerolatus</name>
    <dbReference type="NCBI Taxonomy" id="709510"/>
    <lineage>
        <taxon>Bacteria</taxon>
        <taxon>Bacillati</taxon>
        <taxon>Bacillota</taxon>
        <taxon>Bacilli</taxon>
        <taxon>Bacillales</taxon>
        <taxon>Staphylococcaceae</taxon>
        <taxon>Jeotgalicoccus</taxon>
    </lineage>
</organism>
<dbReference type="EMBL" id="FNFI01000020">
    <property type="protein sequence ID" value="SDK78350.1"/>
    <property type="molecule type" value="Genomic_DNA"/>
</dbReference>
<dbReference type="AlphaFoldDB" id="A0A1G9EQE8"/>
<dbReference type="Proteomes" id="UP001519348">
    <property type="component" value="Unassembled WGS sequence"/>
</dbReference>
<proteinExistence type="predicted"/>
<name>A0A1G9EQE8_9STAP</name>
<keyword evidence="1" id="KW-0472">Membrane</keyword>
<reference evidence="3" key="2">
    <citation type="submission" date="2016-10" db="EMBL/GenBank/DDBJ databases">
        <authorList>
            <person name="de Groot N.N."/>
        </authorList>
    </citation>
    <scope>NUCLEOTIDE SEQUENCE [LARGE SCALE GENOMIC DNA]</scope>
    <source>
        <strain evidence="3">CGMCC 1.8911</strain>
    </source>
</reference>
<evidence type="ECO:0000256" key="1">
    <source>
        <dbReference type="SAM" id="Phobius"/>
    </source>
</evidence>
<evidence type="ECO:0000313" key="3">
    <source>
        <dbReference type="EMBL" id="SDK78350.1"/>
    </source>
</evidence>
<dbReference type="EMBL" id="JAGGKN010000005">
    <property type="protein sequence ID" value="MBP1952629.1"/>
    <property type="molecule type" value="Genomic_DNA"/>
</dbReference>
<protein>
    <submittedName>
        <fullName evidence="3">Uncharacterized protein</fullName>
    </submittedName>
</protein>
<feature type="transmembrane region" description="Helical" evidence="1">
    <location>
        <begin position="6"/>
        <end position="26"/>
    </location>
</feature>
<reference evidence="4" key="1">
    <citation type="submission" date="2016-10" db="EMBL/GenBank/DDBJ databases">
        <authorList>
            <person name="Varghese N."/>
            <person name="Submissions S."/>
        </authorList>
    </citation>
    <scope>NUCLEOTIDE SEQUENCE [LARGE SCALE GENOMIC DNA]</scope>
    <source>
        <strain evidence="4">CGMCC 1.8911</strain>
    </source>
</reference>
<keyword evidence="1" id="KW-1133">Transmembrane helix</keyword>
<sequence length="30" mass="3287">MIEILSGIGIAFILLIILSIAIFISVDKNR</sequence>
<reference evidence="2 5" key="3">
    <citation type="submission" date="2021-03" db="EMBL/GenBank/DDBJ databases">
        <title>Genomic Encyclopedia of Type Strains, Phase IV (KMG-IV): sequencing the most valuable type-strain genomes for metagenomic binning, comparative biology and taxonomic classification.</title>
        <authorList>
            <person name="Goeker M."/>
        </authorList>
    </citation>
    <scope>NUCLEOTIDE SEQUENCE [LARGE SCALE GENOMIC DNA]</scope>
    <source>
        <strain evidence="2 5">DSM 22420</strain>
    </source>
</reference>
<accession>A0A1G9EQE8</accession>
<keyword evidence="1" id="KW-0812">Transmembrane</keyword>
<keyword evidence="5" id="KW-1185">Reference proteome</keyword>
<evidence type="ECO:0000313" key="4">
    <source>
        <dbReference type="Proteomes" id="UP000242700"/>
    </source>
</evidence>
<evidence type="ECO:0000313" key="5">
    <source>
        <dbReference type="Proteomes" id="UP001519348"/>
    </source>
</evidence>
<evidence type="ECO:0000313" key="2">
    <source>
        <dbReference type="EMBL" id="MBP1952629.1"/>
    </source>
</evidence>
<gene>
    <name evidence="2" type="ORF">J2Z27_001677</name>
    <name evidence="3" type="ORF">SAMN05216187_1201</name>
</gene>
<dbReference type="Proteomes" id="UP000242700">
    <property type="component" value="Unassembled WGS sequence"/>
</dbReference>